<dbReference type="EMBL" id="CP020991">
    <property type="protein sequence ID" value="AUO19196.1"/>
    <property type="molecule type" value="Genomic_DNA"/>
</dbReference>
<reference evidence="1 2" key="1">
    <citation type="submission" date="2017-04" db="EMBL/GenBank/DDBJ databases">
        <title>Monoglobus pectinilyticus 14 draft genome.</title>
        <authorList>
            <person name="Kim C."/>
            <person name="Rosendale D.I."/>
            <person name="Kelly W.J."/>
            <person name="Tannock G.W."/>
            <person name="Patchett M.L."/>
            <person name="Jordens J.Z."/>
        </authorList>
    </citation>
    <scope>NUCLEOTIDE SEQUENCE [LARGE SCALE GENOMIC DNA]</scope>
    <source>
        <strain evidence="1 2">14</strain>
    </source>
</reference>
<evidence type="ECO:0000313" key="1">
    <source>
        <dbReference type="EMBL" id="AUO19196.1"/>
    </source>
</evidence>
<dbReference type="KEGG" id="mpec:B9O19_01027"/>
<evidence type="ECO:0000313" key="2">
    <source>
        <dbReference type="Proteomes" id="UP000235589"/>
    </source>
</evidence>
<keyword evidence="2" id="KW-1185">Reference proteome</keyword>
<accession>A0A2K9P1Q5</accession>
<protein>
    <submittedName>
        <fullName evidence="1">Uncharacterized protein</fullName>
    </submittedName>
</protein>
<dbReference type="RefSeq" id="WP_158648921.1">
    <property type="nucleotide sequence ID" value="NZ_CP020991.1"/>
</dbReference>
<name>A0A2K9P1Q5_9FIRM</name>
<dbReference type="GeneID" id="98063683"/>
<gene>
    <name evidence="1" type="ORF">B9O19_01027</name>
</gene>
<dbReference type="AlphaFoldDB" id="A0A2K9P1Q5"/>
<organism evidence="1 2">
    <name type="scientific">Monoglobus pectinilyticus</name>
    <dbReference type="NCBI Taxonomy" id="1981510"/>
    <lineage>
        <taxon>Bacteria</taxon>
        <taxon>Bacillati</taxon>
        <taxon>Bacillota</taxon>
        <taxon>Clostridia</taxon>
        <taxon>Monoglobales</taxon>
        <taxon>Monoglobaceae</taxon>
        <taxon>Monoglobus</taxon>
    </lineage>
</organism>
<dbReference type="Proteomes" id="UP000235589">
    <property type="component" value="Chromosome"/>
</dbReference>
<sequence length="50" mass="5406">MFKSIIVILGITLITTSTTNATDVPIESEVLHLSEDCVLVAEIFISDVLT</sequence>
<proteinExistence type="predicted"/>